<dbReference type="Gene3D" id="3.90.190.10">
    <property type="entry name" value="Protein tyrosine phosphatase superfamily"/>
    <property type="match status" value="1"/>
</dbReference>
<dbReference type="PROSITE" id="PS50056">
    <property type="entry name" value="TYR_PHOSPHATASE_2"/>
    <property type="match status" value="1"/>
</dbReference>
<reference evidence="7 8" key="1">
    <citation type="journal article" date="2017" name="Nat. Ecol. Evol.">
        <title>Scallop genome provides insights into evolution of bilaterian karyotype and development.</title>
        <authorList>
            <person name="Wang S."/>
            <person name="Zhang J."/>
            <person name="Jiao W."/>
            <person name="Li J."/>
            <person name="Xun X."/>
            <person name="Sun Y."/>
            <person name="Guo X."/>
            <person name="Huan P."/>
            <person name="Dong B."/>
            <person name="Zhang L."/>
            <person name="Hu X."/>
            <person name="Sun X."/>
            <person name="Wang J."/>
            <person name="Zhao C."/>
            <person name="Wang Y."/>
            <person name="Wang D."/>
            <person name="Huang X."/>
            <person name="Wang R."/>
            <person name="Lv J."/>
            <person name="Li Y."/>
            <person name="Zhang Z."/>
            <person name="Liu B."/>
            <person name="Lu W."/>
            <person name="Hui Y."/>
            <person name="Liang J."/>
            <person name="Zhou Z."/>
            <person name="Hou R."/>
            <person name="Li X."/>
            <person name="Liu Y."/>
            <person name="Li H."/>
            <person name="Ning X."/>
            <person name="Lin Y."/>
            <person name="Zhao L."/>
            <person name="Xing Q."/>
            <person name="Dou J."/>
            <person name="Li Y."/>
            <person name="Mao J."/>
            <person name="Guo H."/>
            <person name="Dou H."/>
            <person name="Li T."/>
            <person name="Mu C."/>
            <person name="Jiang W."/>
            <person name="Fu Q."/>
            <person name="Fu X."/>
            <person name="Miao Y."/>
            <person name="Liu J."/>
            <person name="Yu Q."/>
            <person name="Li R."/>
            <person name="Liao H."/>
            <person name="Li X."/>
            <person name="Kong Y."/>
            <person name="Jiang Z."/>
            <person name="Chourrout D."/>
            <person name="Li R."/>
            <person name="Bao Z."/>
        </authorList>
    </citation>
    <scope>NUCLEOTIDE SEQUENCE [LARGE SCALE GENOMIC DNA]</scope>
    <source>
        <strain evidence="7 8">PY_sf001</strain>
    </source>
</reference>
<dbReference type="SMART" id="SM00195">
    <property type="entry name" value="DSPc"/>
    <property type="match status" value="1"/>
</dbReference>
<dbReference type="GO" id="GO:0004722">
    <property type="term" value="F:protein serine/threonine phosphatase activity"/>
    <property type="evidence" value="ECO:0007669"/>
    <property type="project" value="UniProtKB-EC"/>
</dbReference>
<sequence length="190" mass="21930">MNLEMFNQIASITDHLYLSSAAAVKPDRIRTVGITHIINCTLEIPNLNLPTIESIQIHVEDAPHARLCVYFDRCADKIHQVHKRGGRTLVHCVAGVSRSASLCIAYLMKYHRLNLSEAYYHVKKRRPVIRPNAGFWKQLVDFEQKLFGRNSVKMIQSGIGLIPDVYKDETRNMVWFPSSHSHSRRPRYTY</sequence>
<dbReference type="EMBL" id="NEDP02004373">
    <property type="protein sequence ID" value="OWF45899.1"/>
    <property type="molecule type" value="Genomic_DNA"/>
</dbReference>
<proteinExistence type="inferred from homology"/>
<organism evidence="7 8">
    <name type="scientific">Mizuhopecten yessoensis</name>
    <name type="common">Japanese scallop</name>
    <name type="synonym">Patinopecten yessoensis</name>
    <dbReference type="NCBI Taxonomy" id="6573"/>
    <lineage>
        <taxon>Eukaryota</taxon>
        <taxon>Metazoa</taxon>
        <taxon>Spiralia</taxon>
        <taxon>Lophotrochozoa</taxon>
        <taxon>Mollusca</taxon>
        <taxon>Bivalvia</taxon>
        <taxon>Autobranchia</taxon>
        <taxon>Pteriomorphia</taxon>
        <taxon>Pectinida</taxon>
        <taxon>Pectinoidea</taxon>
        <taxon>Pectinidae</taxon>
        <taxon>Mizuhopecten</taxon>
    </lineage>
</organism>
<dbReference type="InterPro" id="IPR000387">
    <property type="entry name" value="Tyr_Pase_dom"/>
</dbReference>
<dbReference type="PRINTS" id="PR01910">
    <property type="entry name" value="ADSPHPHTASEB"/>
</dbReference>
<name>A0A210QAZ4_MIZYE</name>
<feature type="domain" description="Tyrosine specific protein phosphatases" evidence="6">
    <location>
        <begin position="69"/>
        <end position="127"/>
    </location>
</feature>
<dbReference type="PANTHER" id="PTHR45961:SF6">
    <property type="entry name" value="IP21249P"/>
    <property type="match status" value="1"/>
</dbReference>
<evidence type="ECO:0000256" key="4">
    <source>
        <dbReference type="ARBA" id="ARBA00022912"/>
    </source>
</evidence>
<dbReference type="Pfam" id="PF00782">
    <property type="entry name" value="DSPc"/>
    <property type="match status" value="1"/>
</dbReference>
<dbReference type="InterPro" id="IPR020422">
    <property type="entry name" value="TYR_PHOSPHATASE_DUAL_dom"/>
</dbReference>
<accession>A0A210QAZ4</accession>
<dbReference type="InterPro" id="IPR000340">
    <property type="entry name" value="Dual-sp_phosphatase_cat-dom"/>
</dbReference>
<evidence type="ECO:0000259" key="5">
    <source>
        <dbReference type="PROSITE" id="PS50054"/>
    </source>
</evidence>
<evidence type="ECO:0000313" key="8">
    <source>
        <dbReference type="Proteomes" id="UP000242188"/>
    </source>
</evidence>
<gene>
    <name evidence="7" type="ORF">KP79_PYT07295</name>
</gene>
<dbReference type="PROSITE" id="PS00383">
    <property type="entry name" value="TYR_PHOSPHATASE_1"/>
    <property type="match status" value="1"/>
</dbReference>
<dbReference type="SUPFAM" id="SSF52799">
    <property type="entry name" value="(Phosphotyrosine protein) phosphatases II"/>
    <property type="match status" value="1"/>
</dbReference>
<dbReference type="InterPro" id="IPR052103">
    <property type="entry name" value="Dual_spec_Phospatases"/>
</dbReference>
<evidence type="ECO:0000256" key="3">
    <source>
        <dbReference type="ARBA" id="ARBA00022801"/>
    </source>
</evidence>
<comment type="caution">
    <text evidence="7">The sequence shown here is derived from an EMBL/GenBank/DDBJ whole genome shotgun (WGS) entry which is preliminary data.</text>
</comment>
<evidence type="ECO:0000256" key="2">
    <source>
        <dbReference type="ARBA" id="ARBA00013081"/>
    </source>
</evidence>
<evidence type="ECO:0000313" key="7">
    <source>
        <dbReference type="EMBL" id="OWF45899.1"/>
    </source>
</evidence>
<dbReference type="Proteomes" id="UP000242188">
    <property type="component" value="Unassembled WGS sequence"/>
</dbReference>
<dbReference type="PROSITE" id="PS50054">
    <property type="entry name" value="TYR_PHOSPHATASE_DUAL"/>
    <property type="match status" value="1"/>
</dbReference>
<comment type="similarity">
    <text evidence="1">Belongs to the protein-tyrosine phosphatase family. Non-receptor class dual specificity subfamily.</text>
</comment>
<dbReference type="InterPro" id="IPR029021">
    <property type="entry name" value="Prot-tyrosine_phosphatase-like"/>
</dbReference>
<keyword evidence="4" id="KW-0904">Protein phosphatase</keyword>
<dbReference type="GO" id="GO:0017017">
    <property type="term" value="F:MAP kinase tyrosine/serine/threonine phosphatase activity"/>
    <property type="evidence" value="ECO:0007669"/>
    <property type="project" value="InterPro"/>
</dbReference>
<dbReference type="GO" id="GO:0005737">
    <property type="term" value="C:cytoplasm"/>
    <property type="evidence" value="ECO:0007669"/>
    <property type="project" value="TreeGrafter"/>
</dbReference>
<dbReference type="EC" id="3.1.3.16" evidence="2"/>
<keyword evidence="3" id="KW-0378">Hydrolase</keyword>
<dbReference type="STRING" id="6573.A0A210QAZ4"/>
<protein>
    <recommendedName>
        <fullName evidence="2">protein-serine/threonine phosphatase</fullName>
        <ecNumber evidence="2">3.1.3.16</ecNumber>
    </recommendedName>
</protein>
<dbReference type="CDD" id="cd14514">
    <property type="entry name" value="DUSP14-like"/>
    <property type="match status" value="1"/>
</dbReference>
<dbReference type="AlphaFoldDB" id="A0A210QAZ4"/>
<evidence type="ECO:0000256" key="1">
    <source>
        <dbReference type="ARBA" id="ARBA00008601"/>
    </source>
</evidence>
<feature type="domain" description="Tyrosine-protein phosphatase" evidence="5">
    <location>
        <begin position="8"/>
        <end position="148"/>
    </location>
</feature>
<dbReference type="PANTHER" id="PTHR45961">
    <property type="entry name" value="IP21249P"/>
    <property type="match status" value="1"/>
</dbReference>
<dbReference type="InterPro" id="IPR020420">
    <property type="entry name" value="Atypical_DUSP_subfamB"/>
</dbReference>
<dbReference type="OrthoDB" id="285418at2759"/>
<evidence type="ECO:0000259" key="6">
    <source>
        <dbReference type="PROSITE" id="PS50056"/>
    </source>
</evidence>
<keyword evidence="8" id="KW-1185">Reference proteome</keyword>
<dbReference type="InterPro" id="IPR016130">
    <property type="entry name" value="Tyr_Pase_AS"/>
</dbReference>